<protein>
    <submittedName>
        <fullName evidence="1">DUF3572 family protein</fullName>
    </submittedName>
</protein>
<gene>
    <name evidence="1" type="ORF">FBQ73_00810</name>
</gene>
<name>A0A6C1KM72_XANAU</name>
<organism evidence="1 2">
    <name type="scientific">Xanthobacter autotrophicus</name>
    <dbReference type="NCBI Taxonomy" id="280"/>
    <lineage>
        <taxon>Bacteria</taxon>
        <taxon>Pseudomonadati</taxon>
        <taxon>Pseudomonadota</taxon>
        <taxon>Alphaproteobacteria</taxon>
        <taxon>Hyphomicrobiales</taxon>
        <taxon>Xanthobacteraceae</taxon>
        <taxon>Xanthobacter</taxon>
    </lineage>
</organism>
<accession>A0A6C1KM72</accession>
<dbReference type="EMBL" id="VAUP01000002">
    <property type="protein sequence ID" value="TLX45001.1"/>
    <property type="molecule type" value="Genomic_DNA"/>
</dbReference>
<sequence>MPIQDKPRGLKAQRDAAQEVATSALAFIAADGERLVRFLAETGLSPATLREAAGRRSFGAGVLAFLVSDEAMLVAFAAEKGLDPRHVVGALEILAPQADPDATVRRPM</sequence>
<dbReference type="Proteomes" id="UP000305131">
    <property type="component" value="Unassembled WGS sequence"/>
</dbReference>
<dbReference type="AlphaFoldDB" id="A0A6C1KM72"/>
<dbReference type="GeneID" id="95772002"/>
<proteinExistence type="predicted"/>
<dbReference type="OrthoDB" id="7356934at2"/>
<comment type="caution">
    <text evidence="1">The sequence shown here is derived from an EMBL/GenBank/DDBJ whole genome shotgun (WGS) entry which is preliminary data.</text>
</comment>
<evidence type="ECO:0000313" key="2">
    <source>
        <dbReference type="Proteomes" id="UP000305131"/>
    </source>
</evidence>
<evidence type="ECO:0000313" key="1">
    <source>
        <dbReference type="EMBL" id="TLX45001.1"/>
    </source>
</evidence>
<dbReference type="InterPro" id="IPR021955">
    <property type="entry name" value="DUF3572"/>
</dbReference>
<reference evidence="1 2" key="1">
    <citation type="submission" date="2019-05" db="EMBL/GenBank/DDBJ databases">
        <authorList>
            <person name="Zhou X."/>
        </authorList>
    </citation>
    <scope>NUCLEOTIDE SEQUENCE [LARGE SCALE GENOMIC DNA]</scope>
    <source>
        <strain evidence="1 2">DSM 432</strain>
    </source>
</reference>
<dbReference type="Pfam" id="PF12096">
    <property type="entry name" value="DUF3572"/>
    <property type="match status" value="1"/>
</dbReference>
<dbReference type="RefSeq" id="WP_138397626.1">
    <property type="nucleotide sequence ID" value="NZ_JBAFVI010000004.1"/>
</dbReference>